<evidence type="ECO:0000313" key="4">
    <source>
        <dbReference type="EMBL" id="TQN65297.1"/>
    </source>
</evidence>
<feature type="domain" description="BZIP" evidence="3">
    <location>
        <begin position="123"/>
        <end position="179"/>
    </location>
</feature>
<gene>
    <name evidence="4" type="ORF">CSHISOI_10139</name>
</gene>
<keyword evidence="1" id="KW-0175">Coiled coil</keyword>
<dbReference type="PROSITE" id="PS50217">
    <property type="entry name" value="BZIP"/>
    <property type="match status" value="1"/>
</dbReference>
<comment type="caution">
    <text evidence="4">The sequence shown here is derived from an EMBL/GenBank/DDBJ whole genome shotgun (WGS) entry which is preliminary data.</text>
</comment>
<sequence>MEVRSGRAHTRNGFGNAQGDAIQGPMNMVPSLPTHPYRDGGSPADLHGSYQTGLVGTYEMQGYTGLSNVPSSNTDDINAARMADSVDTTLQPKPSGGSTGRRVRNYAVDDTGSADEDNAGTIRRQRNTIAARRYRQKGRDRIAELESALRVVEEERDRLKLELARKETEVDALREVLRK</sequence>
<feature type="region of interest" description="Disordered" evidence="2">
    <location>
        <begin position="87"/>
        <end position="118"/>
    </location>
</feature>
<dbReference type="AlphaFoldDB" id="A0A5Q4BF14"/>
<dbReference type="SMART" id="SM00338">
    <property type="entry name" value="BRLZ"/>
    <property type="match status" value="1"/>
</dbReference>
<accession>A0A5Q4BF14</accession>
<organism evidence="4 5">
    <name type="scientific">Colletotrichum shisoi</name>
    <dbReference type="NCBI Taxonomy" id="2078593"/>
    <lineage>
        <taxon>Eukaryota</taxon>
        <taxon>Fungi</taxon>
        <taxon>Dikarya</taxon>
        <taxon>Ascomycota</taxon>
        <taxon>Pezizomycotina</taxon>
        <taxon>Sordariomycetes</taxon>
        <taxon>Hypocreomycetidae</taxon>
        <taxon>Glomerellales</taxon>
        <taxon>Glomerellaceae</taxon>
        <taxon>Colletotrichum</taxon>
        <taxon>Colletotrichum destructivum species complex</taxon>
    </lineage>
</organism>
<name>A0A5Q4BF14_9PEZI</name>
<dbReference type="EMBL" id="PUHP01001706">
    <property type="protein sequence ID" value="TQN65297.1"/>
    <property type="molecule type" value="Genomic_DNA"/>
</dbReference>
<dbReference type="PROSITE" id="PS00036">
    <property type="entry name" value="BZIP_BASIC"/>
    <property type="match status" value="1"/>
</dbReference>
<dbReference type="Proteomes" id="UP000326340">
    <property type="component" value="Unassembled WGS sequence"/>
</dbReference>
<keyword evidence="5" id="KW-1185">Reference proteome</keyword>
<evidence type="ECO:0000313" key="5">
    <source>
        <dbReference type="Proteomes" id="UP000326340"/>
    </source>
</evidence>
<proteinExistence type="predicted"/>
<evidence type="ECO:0000256" key="1">
    <source>
        <dbReference type="SAM" id="Coils"/>
    </source>
</evidence>
<dbReference type="SUPFAM" id="SSF57959">
    <property type="entry name" value="Leucine zipper domain"/>
    <property type="match status" value="1"/>
</dbReference>
<dbReference type="GO" id="GO:0003700">
    <property type="term" value="F:DNA-binding transcription factor activity"/>
    <property type="evidence" value="ECO:0007669"/>
    <property type="project" value="InterPro"/>
</dbReference>
<dbReference type="OrthoDB" id="2257100at2759"/>
<feature type="compositionally biased region" description="Basic residues" evidence="2">
    <location>
        <begin position="1"/>
        <end position="10"/>
    </location>
</feature>
<dbReference type="InterPro" id="IPR004827">
    <property type="entry name" value="bZIP"/>
</dbReference>
<evidence type="ECO:0000256" key="2">
    <source>
        <dbReference type="SAM" id="MobiDB-lite"/>
    </source>
</evidence>
<reference evidence="4 5" key="1">
    <citation type="journal article" date="2019" name="Sci. Rep.">
        <title>Colletotrichum shisoi sp. nov., an anthracnose pathogen of Perilla frutescens in Japan: molecular phylogenetic, morphological and genomic evidence.</title>
        <authorList>
            <person name="Gan P."/>
            <person name="Tsushima A."/>
            <person name="Hiroyama R."/>
            <person name="Narusaka M."/>
            <person name="Takano Y."/>
            <person name="Narusaka Y."/>
            <person name="Kawaradani M."/>
            <person name="Damm U."/>
            <person name="Shirasu K."/>
        </authorList>
    </citation>
    <scope>NUCLEOTIDE SEQUENCE [LARGE SCALE GENOMIC DNA]</scope>
    <source>
        <strain evidence="4 5">PG-2018a</strain>
    </source>
</reference>
<dbReference type="CDD" id="cd14686">
    <property type="entry name" value="bZIP"/>
    <property type="match status" value="1"/>
</dbReference>
<dbReference type="Pfam" id="PF07716">
    <property type="entry name" value="bZIP_2"/>
    <property type="match status" value="1"/>
</dbReference>
<evidence type="ECO:0000259" key="3">
    <source>
        <dbReference type="PROSITE" id="PS50217"/>
    </source>
</evidence>
<feature type="region of interest" description="Disordered" evidence="2">
    <location>
        <begin position="1"/>
        <end position="25"/>
    </location>
</feature>
<dbReference type="InterPro" id="IPR046347">
    <property type="entry name" value="bZIP_sf"/>
</dbReference>
<dbReference type="Gene3D" id="1.20.5.170">
    <property type="match status" value="1"/>
</dbReference>
<protein>
    <recommendedName>
        <fullName evidence="3">BZIP domain-containing protein</fullName>
    </recommendedName>
</protein>
<feature type="coiled-coil region" evidence="1">
    <location>
        <begin position="135"/>
        <end position="176"/>
    </location>
</feature>